<dbReference type="KEGG" id="plyc:GXP70_10915"/>
<dbReference type="Pfam" id="PF07833">
    <property type="entry name" value="Cu_amine_oxidN1"/>
    <property type="match status" value="1"/>
</dbReference>
<organism evidence="8 9">
    <name type="scientific">Paenibacillus lycopersici</name>
    <dbReference type="NCBI Taxonomy" id="2704462"/>
    <lineage>
        <taxon>Bacteria</taxon>
        <taxon>Bacillati</taxon>
        <taxon>Bacillota</taxon>
        <taxon>Bacilli</taxon>
        <taxon>Bacillales</taxon>
        <taxon>Paenibacillaceae</taxon>
        <taxon>Paenibacillus</taxon>
    </lineage>
</organism>
<evidence type="ECO:0000313" key="8">
    <source>
        <dbReference type="EMBL" id="QHT60397.1"/>
    </source>
</evidence>
<feature type="compositionally biased region" description="Polar residues" evidence="5">
    <location>
        <begin position="182"/>
        <end position="201"/>
    </location>
</feature>
<protein>
    <recommendedName>
        <fullName evidence="7">NlpC/P60 domain-containing protein</fullName>
    </recommendedName>
</protein>
<feature type="domain" description="NlpC/P60" evidence="7">
    <location>
        <begin position="200"/>
        <end position="328"/>
    </location>
</feature>
<dbReference type="InterPro" id="IPR012854">
    <property type="entry name" value="Cu_amine_oxidase-like_N"/>
</dbReference>
<evidence type="ECO:0000256" key="5">
    <source>
        <dbReference type="SAM" id="MobiDB-lite"/>
    </source>
</evidence>
<dbReference type="PANTHER" id="PTHR47053:SF1">
    <property type="entry name" value="MUREIN DD-ENDOPEPTIDASE MEPH-RELATED"/>
    <property type="match status" value="1"/>
</dbReference>
<dbReference type="InterPro" id="IPR051202">
    <property type="entry name" value="Peptidase_C40"/>
</dbReference>
<evidence type="ECO:0000256" key="4">
    <source>
        <dbReference type="ARBA" id="ARBA00022807"/>
    </source>
</evidence>
<dbReference type="InterPro" id="IPR038765">
    <property type="entry name" value="Papain-like_cys_pep_sf"/>
</dbReference>
<dbReference type="SUPFAM" id="SSF55383">
    <property type="entry name" value="Copper amine oxidase, domain N"/>
    <property type="match status" value="1"/>
</dbReference>
<feature type="chain" id="PRO_5039258453" description="NlpC/P60 domain-containing protein" evidence="6">
    <location>
        <begin position="21"/>
        <end position="328"/>
    </location>
</feature>
<keyword evidence="2" id="KW-0645">Protease</keyword>
<dbReference type="GO" id="GO:0008234">
    <property type="term" value="F:cysteine-type peptidase activity"/>
    <property type="evidence" value="ECO:0007669"/>
    <property type="project" value="UniProtKB-KW"/>
</dbReference>
<evidence type="ECO:0000259" key="7">
    <source>
        <dbReference type="PROSITE" id="PS51935"/>
    </source>
</evidence>
<dbReference type="RefSeq" id="WP_162356593.1">
    <property type="nucleotide sequence ID" value="NZ_CP048209.1"/>
</dbReference>
<dbReference type="PROSITE" id="PS51257">
    <property type="entry name" value="PROKAR_LIPOPROTEIN"/>
    <property type="match status" value="1"/>
</dbReference>
<dbReference type="InterPro" id="IPR000064">
    <property type="entry name" value="NLP_P60_dom"/>
</dbReference>
<dbReference type="PANTHER" id="PTHR47053">
    <property type="entry name" value="MUREIN DD-ENDOPEPTIDASE MEPH-RELATED"/>
    <property type="match status" value="1"/>
</dbReference>
<evidence type="ECO:0000313" key="9">
    <source>
        <dbReference type="Proteomes" id="UP000476064"/>
    </source>
</evidence>
<dbReference type="AlphaFoldDB" id="A0A6C0FU84"/>
<proteinExistence type="inferred from homology"/>
<dbReference type="Proteomes" id="UP000476064">
    <property type="component" value="Chromosome"/>
</dbReference>
<evidence type="ECO:0000256" key="2">
    <source>
        <dbReference type="ARBA" id="ARBA00022670"/>
    </source>
</evidence>
<dbReference type="EMBL" id="CP048209">
    <property type="protein sequence ID" value="QHT60397.1"/>
    <property type="molecule type" value="Genomic_DNA"/>
</dbReference>
<comment type="similarity">
    <text evidence="1">Belongs to the peptidase C40 family.</text>
</comment>
<name>A0A6C0FU84_9BACL</name>
<dbReference type="PROSITE" id="PS51935">
    <property type="entry name" value="NLPC_P60"/>
    <property type="match status" value="1"/>
</dbReference>
<dbReference type="GO" id="GO:0006508">
    <property type="term" value="P:proteolysis"/>
    <property type="evidence" value="ECO:0007669"/>
    <property type="project" value="UniProtKB-KW"/>
</dbReference>
<keyword evidence="3" id="KW-0378">Hydrolase</keyword>
<gene>
    <name evidence="8" type="ORF">GXP70_10915</name>
</gene>
<feature type="signal peptide" evidence="6">
    <location>
        <begin position="1"/>
        <end position="20"/>
    </location>
</feature>
<feature type="region of interest" description="Disordered" evidence="5">
    <location>
        <begin position="173"/>
        <end position="202"/>
    </location>
</feature>
<dbReference type="InterPro" id="IPR036582">
    <property type="entry name" value="Mao_N_sf"/>
</dbReference>
<evidence type="ECO:0000256" key="6">
    <source>
        <dbReference type="SAM" id="SignalP"/>
    </source>
</evidence>
<keyword evidence="4" id="KW-0788">Thiol protease</keyword>
<sequence>MKKYVIATAIAMLLSSCASHTNTNGAKTNNVADNVIKLRTEGDARVFKSEHWLDQGKVWIPAERAAALLNYRYNLKGGSHMAAMGFSDPMYVFAADSKQAKIGNDSVTLNEAPRMIGQSLCLELGSLSQLLQAPVNWDAAHRTVVVGPPHGSELQKTPASAAPGTTLRARAVDSDNGDAADQSDNTASETNNGQSNSTDQGQADEVIAFAKRYMDVPYKFDAAPYEESHKFDCSSFMQHVFGHFGIDLPRSSIAQSKVGQYVTRSNLKKGDIVFFYTPGRYSSNDIVGHVGLYIGNNQVIQTYGDPGVTITSLIGDWDKRILWARRVL</sequence>
<keyword evidence="9" id="KW-1185">Reference proteome</keyword>
<evidence type="ECO:0000256" key="1">
    <source>
        <dbReference type="ARBA" id="ARBA00007074"/>
    </source>
</evidence>
<dbReference type="Pfam" id="PF00877">
    <property type="entry name" value="NLPC_P60"/>
    <property type="match status" value="1"/>
</dbReference>
<reference evidence="8 9" key="1">
    <citation type="submission" date="2020-01" db="EMBL/GenBank/DDBJ databases">
        <title>Paenibacillus sp. nov., isolated from tomato rhizosphere.</title>
        <authorList>
            <person name="Weon H.-Y."/>
            <person name="Lee S.A."/>
        </authorList>
    </citation>
    <scope>NUCLEOTIDE SEQUENCE [LARGE SCALE GENOMIC DNA]</scope>
    <source>
        <strain evidence="8 9">12200R-189</strain>
    </source>
</reference>
<keyword evidence="6" id="KW-0732">Signal</keyword>
<dbReference type="Gene3D" id="3.90.1720.10">
    <property type="entry name" value="endopeptidase domain like (from Nostoc punctiforme)"/>
    <property type="match status" value="1"/>
</dbReference>
<dbReference type="SUPFAM" id="SSF54001">
    <property type="entry name" value="Cysteine proteinases"/>
    <property type="match status" value="1"/>
</dbReference>
<accession>A0A6C0FU84</accession>
<evidence type="ECO:0000256" key="3">
    <source>
        <dbReference type="ARBA" id="ARBA00022801"/>
    </source>
</evidence>